<feature type="compositionally biased region" description="Polar residues" evidence="2">
    <location>
        <begin position="1"/>
        <end position="10"/>
    </location>
</feature>
<dbReference type="GO" id="GO:0004414">
    <property type="term" value="F:homoserine O-acetyltransferase activity"/>
    <property type="evidence" value="ECO:0007669"/>
    <property type="project" value="TreeGrafter"/>
</dbReference>
<dbReference type="PANTHER" id="PTHR32268:SF16">
    <property type="entry name" value="SERINE O-SUCCINYLTRANSFERASE"/>
    <property type="match status" value="1"/>
</dbReference>
<comment type="similarity">
    <text evidence="1">Belongs to the AB hydrolase superfamily. MetX family.</text>
</comment>
<dbReference type="SUPFAM" id="SSF53474">
    <property type="entry name" value="alpha/beta-Hydrolases"/>
    <property type="match status" value="1"/>
</dbReference>
<dbReference type="PANTHER" id="PTHR32268">
    <property type="entry name" value="HOMOSERINE O-ACETYLTRANSFERASE"/>
    <property type="match status" value="1"/>
</dbReference>
<dbReference type="GO" id="GO:0009086">
    <property type="term" value="P:methionine biosynthetic process"/>
    <property type="evidence" value="ECO:0007669"/>
    <property type="project" value="TreeGrafter"/>
</dbReference>
<keyword evidence="4" id="KW-0012">Acyltransferase</keyword>
<dbReference type="NCBIfam" id="NF001209">
    <property type="entry name" value="PRK00175.1"/>
    <property type="match status" value="1"/>
</dbReference>
<dbReference type="OrthoDB" id="444135at2759"/>
<feature type="region of interest" description="Disordered" evidence="2">
    <location>
        <begin position="433"/>
        <end position="475"/>
    </location>
</feature>
<dbReference type="GO" id="GO:0009001">
    <property type="term" value="F:serine O-acetyltransferase activity"/>
    <property type="evidence" value="ECO:0007669"/>
    <property type="project" value="UniProtKB-EC"/>
</dbReference>
<dbReference type="InterPro" id="IPR000073">
    <property type="entry name" value="AB_hydrolase_1"/>
</dbReference>
<feature type="compositionally biased region" description="Low complexity" evidence="2">
    <location>
        <begin position="449"/>
        <end position="460"/>
    </location>
</feature>
<feature type="region of interest" description="Disordered" evidence="2">
    <location>
        <begin position="84"/>
        <end position="120"/>
    </location>
</feature>
<feature type="domain" description="AB hydrolase-1" evidence="3">
    <location>
        <begin position="165"/>
        <end position="367"/>
    </location>
</feature>
<name>A0A2S5B065_9BASI</name>
<evidence type="ECO:0000313" key="5">
    <source>
        <dbReference type="Proteomes" id="UP000237144"/>
    </source>
</evidence>
<gene>
    <name evidence="4" type="ORF">BMF94_6756</name>
</gene>
<dbReference type="GO" id="GO:0005739">
    <property type="term" value="C:mitochondrion"/>
    <property type="evidence" value="ECO:0007669"/>
    <property type="project" value="TreeGrafter"/>
</dbReference>
<keyword evidence="4" id="KW-0808">Transferase</keyword>
<evidence type="ECO:0000256" key="2">
    <source>
        <dbReference type="SAM" id="MobiDB-lite"/>
    </source>
</evidence>
<dbReference type="GO" id="GO:0009092">
    <property type="term" value="P:homoserine metabolic process"/>
    <property type="evidence" value="ECO:0007669"/>
    <property type="project" value="TreeGrafter"/>
</dbReference>
<dbReference type="InterPro" id="IPR029058">
    <property type="entry name" value="AB_hydrolase_fold"/>
</dbReference>
<accession>A0A2S5B065</accession>
<feature type="region of interest" description="Disordered" evidence="2">
    <location>
        <begin position="1"/>
        <end position="61"/>
    </location>
</feature>
<dbReference type="Pfam" id="PF00561">
    <property type="entry name" value="Abhydrolase_1"/>
    <property type="match status" value="1"/>
</dbReference>
<dbReference type="EC" id="2.3.1.30" evidence="4"/>
<dbReference type="InterPro" id="IPR008220">
    <property type="entry name" value="HAT_MetX-like"/>
</dbReference>
<evidence type="ECO:0000259" key="3">
    <source>
        <dbReference type="Pfam" id="PF00561"/>
    </source>
</evidence>
<dbReference type="EMBL" id="PJQD01000140">
    <property type="protein sequence ID" value="POY70173.1"/>
    <property type="molecule type" value="Genomic_DNA"/>
</dbReference>
<dbReference type="Proteomes" id="UP000237144">
    <property type="component" value="Unassembled WGS sequence"/>
</dbReference>
<reference evidence="4 5" key="1">
    <citation type="journal article" date="2018" name="Front. Microbiol.">
        <title>Prospects for Fungal Bioremediation of Acidic Radioactive Waste Sites: Characterization and Genome Sequence of Rhodotorula taiwanensis MD1149.</title>
        <authorList>
            <person name="Tkavc R."/>
            <person name="Matrosova V.Y."/>
            <person name="Grichenko O.E."/>
            <person name="Gostincar C."/>
            <person name="Volpe R.P."/>
            <person name="Klimenkova P."/>
            <person name="Gaidamakova E.K."/>
            <person name="Zhou C.E."/>
            <person name="Stewart B.J."/>
            <person name="Lyman M.G."/>
            <person name="Malfatti S.A."/>
            <person name="Rubinfeld B."/>
            <person name="Courtot M."/>
            <person name="Singh J."/>
            <person name="Dalgard C.L."/>
            <person name="Hamilton T."/>
            <person name="Frey K.G."/>
            <person name="Gunde-Cimerman N."/>
            <person name="Dugan L."/>
            <person name="Daly M.J."/>
        </authorList>
    </citation>
    <scope>NUCLEOTIDE SEQUENCE [LARGE SCALE GENOMIC DNA]</scope>
    <source>
        <strain evidence="4 5">MD1149</strain>
    </source>
</reference>
<protein>
    <submittedName>
        <fullName evidence="4">Putative Serine O-acetyltransferase</fullName>
        <ecNumber evidence="4">2.3.1.30</ecNumber>
    </submittedName>
</protein>
<dbReference type="NCBIfam" id="TIGR01392">
    <property type="entry name" value="homoserO_Ac_trn"/>
    <property type="match status" value="1"/>
</dbReference>
<comment type="caution">
    <text evidence="4">The sequence shown here is derived from an EMBL/GenBank/DDBJ whole genome shotgun (WGS) entry which is preliminary data.</text>
</comment>
<organism evidence="4 5">
    <name type="scientific">Rhodotorula taiwanensis</name>
    <dbReference type="NCBI Taxonomy" id="741276"/>
    <lineage>
        <taxon>Eukaryota</taxon>
        <taxon>Fungi</taxon>
        <taxon>Dikarya</taxon>
        <taxon>Basidiomycota</taxon>
        <taxon>Pucciniomycotina</taxon>
        <taxon>Microbotryomycetes</taxon>
        <taxon>Sporidiobolales</taxon>
        <taxon>Sporidiobolaceae</taxon>
        <taxon>Rhodotorula</taxon>
    </lineage>
</organism>
<dbReference type="GO" id="GO:0006535">
    <property type="term" value="P:cysteine biosynthetic process from serine"/>
    <property type="evidence" value="ECO:0007669"/>
    <property type="project" value="TreeGrafter"/>
</dbReference>
<sequence length="564" mass="61427">MASKVASTSQRLAATGRRAAHAAARVRPAVRTAAPLENSDRPLSSPHASLGRSTGSNPALAFPCLDQNEVRTARLLQEREQARWRAFDSPSSSSAASYNILGPGAEPAGAEKDDPEGPEPAYANVVTGYQTYYHRQPFALDYGGHLPEFNLAYETWGSLNADRSNAVLLHTGLSASSHAHSTAANPAEGWWEKFIGPGKALDTDKFFVICTNVLGGCYGSTGPSSLDPSDGKPYATRFPVLSVFDMVRAQFELLSSLGIQKLAASVGSSMGGMQSIAAAHLEPDRVGKVVSISGTARSSPASMAMRYAQRSVLMADPNWKRGFYYEDLPPHTGMKLARQIATITYRSGPEWEQRFGRRRRDLAPSPDSAELGDEHIPSPPVLCPDFLIETYLDHQGELFCLKYDANSLIYISKAMDLFDMSQEALTDLERRRAARDAGQLPPDGACSVPSSSPATKTASATKRRRDKESKPFISSLPSSHAYLPDLTRGLSRLRNHPTLVMGVQSDTLFPIEQQRELAECLKANGNPHVVYYELNQPWGHDTFLLDVVGVSHAVKGFLETDFEL</sequence>
<dbReference type="Gene3D" id="3.40.50.1820">
    <property type="entry name" value="alpha/beta hydrolase"/>
    <property type="match status" value="1"/>
</dbReference>
<dbReference type="STRING" id="741276.A0A2S5B065"/>
<keyword evidence="5" id="KW-1185">Reference proteome</keyword>
<feature type="compositionally biased region" description="Low complexity" evidence="2">
    <location>
        <begin position="11"/>
        <end position="36"/>
    </location>
</feature>
<dbReference type="AlphaFoldDB" id="A0A2S5B065"/>
<proteinExistence type="inferred from homology"/>
<feature type="region of interest" description="Disordered" evidence="2">
    <location>
        <begin position="356"/>
        <end position="376"/>
    </location>
</feature>
<evidence type="ECO:0000256" key="1">
    <source>
        <dbReference type="ARBA" id="ARBA00006886"/>
    </source>
</evidence>
<evidence type="ECO:0000313" key="4">
    <source>
        <dbReference type="EMBL" id="POY70173.1"/>
    </source>
</evidence>
<dbReference type="HAMAP" id="MF_00296">
    <property type="entry name" value="MetX_acyltransf"/>
    <property type="match status" value="1"/>
</dbReference>